<keyword evidence="4" id="KW-0862">Zinc</keyword>
<dbReference type="SUPFAM" id="SSF57667">
    <property type="entry name" value="beta-beta-alpha zinc fingers"/>
    <property type="match status" value="1"/>
</dbReference>
<dbReference type="AlphaFoldDB" id="A0A0M3HUA3"/>
<keyword evidence="2" id="KW-0677">Repeat</keyword>
<keyword evidence="1" id="KW-0479">Metal-binding</keyword>
<evidence type="ECO:0000256" key="4">
    <source>
        <dbReference type="ARBA" id="ARBA00022833"/>
    </source>
</evidence>
<accession>A0A0M3HUA3</accession>
<evidence type="ECO:0000256" key="5">
    <source>
        <dbReference type="PROSITE-ProRule" id="PRU00042"/>
    </source>
</evidence>
<dbReference type="Proteomes" id="UP000036681">
    <property type="component" value="Unplaced"/>
</dbReference>
<dbReference type="SUPFAM" id="SSF57997">
    <property type="entry name" value="Tropomyosin"/>
    <property type="match status" value="1"/>
</dbReference>
<dbReference type="GO" id="GO:0043565">
    <property type="term" value="F:sequence-specific DNA binding"/>
    <property type="evidence" value="ECO:0007669"/>
    <property type="project" value="TreeGrafter"/>
</dbReference>
<dbReference type="GO" id="GO:0008270">
    <property type="term" value="F:zinc ion binding"/>
    <property type="evidence" value="ECO:0007669"/>
    <property type="project" value="UniProtKB-KW"/>
</dbReference>
<feature type="region of interest" description="Disordered" evidence="7">
    <location>
        <begin position="451"/>
        <end position="506"/>
    </location>
</feature>
<protein>
    <submittedName>
        <fullName evidence="10">C2H2-type domain-containing protein</fullName>
    </submittedName>
</protein>
<name>A0A0M3HUA3_ASCLU</name>
<dbReference type="PANTHER" id="PTHR24408:SF47">
    <property type="entry name" value="ZINC FINGER PROTEIN HAM-2"/>
    <property type="match status" value="1"/>
</dbReference>
<keyword evidence="6" id="KW-0175">Coiled coil</keyword>
<feature type="compositionally biased region" description="Polar residues" evidence="7">
    <location>
        <begin position="239"/>
        <end position="255"/>
    </location>
</feature>
<dbReference type="InterPro" id="IPR036236">
    <property type="entry name" value="Znf_C2H2_sf"/>
</dbReference>
<feature type="domain" description="C2H2-type" evidence="8">
    <location>
        <begin position="31"/>
        <end position="59"/>
    </location>
</feature>
<evidence type="ECO:0000256" key="6">
    <source>
        <dbReference type="SAM" id="Coils"/>
    </source>
</evidence>
<evidence type="ECO:0000256" key="2">
    <source>
        <dbReference type="ARBA" id="ARBA00022737"/>
    </source>
</evidence>
<dbReference type="Gene3D" id="3.30.160.60">
    <property type="entry name" value="Classic Zinc Finger"/>
    <property type="match status" value="2"/>
</dbReference>
<dbReference type="GO" id="GO:0000981">
    <property type="term" value="F:DNA-binding transcription factor activity, RNA polymerase II-specific"/>
    <property type="evidence" value="ECO:0007669"/>
    <property type="project" value="TreeGrafter"/>
</dbReference>
<evidence type="ECO:0000256" key="3">
    <source>
        <dbReference type="ARBA" id="ARBA00022771"/>
    </source>
</evidence>
<sequence>MMTVTQVFRNSFLVLKHVCDIAYCLCFSGQFPCSVCGKVFCHSSSLSRHRMQAHFKSYTCTQCNQEISSKLFLSLKLLRARPNRLDVSLAFGVFSCLAAVIEPAATMVCSQPPWSTRYVVYRSSATRKDLSKDETRPAAKPLTHFRLYCMTPPTDRNESFSGNETLRSHMFRIHSISRMFMCRCCNWAFPDKTSLHIHMQSMLRNGTPGDVSVLARSSTEGPGMAGVVGEMSPHELDESPSSSPQEGRDSISPSVEGSPIKAPLLSNNLLNGSIFPALGSADALFTKLRSKADSLLPQTGAETNGQSHWLAAWLANNPFANQLNLASIQAQLLSGGNAESLNLQAEETGNHSNNGVKMEMKEEDEVDSALEINTMDETTESMHDESIESHKVTTRSPEAKPSTNGSSLDSLLEKKGLSVVNCNRNKRKASKPQQLASYLKASAAFITADEEEEEYLGPARKLSATDGEEKAEEAQSMCANTEQPSPTVSDSHTSGSSAPSGVDVSASPQKCFDCQVIKAKLGMSETRNRFLESKVTSHEAKIGRLDEQVSSLQSTVRQYERDQRDLRHHIETFEGKLLECQERAVAALGLLHKGPESLPAVKLLMENLLECTNLTFRNGKPC</sequence>
<evidence type="ECO:0000313" key="10">
    <source>
        <dbReference type="WBParaSite" id="ALUE_0000635001-mRNA-1"/>
    </source>
</evidence>
<feature type="coiled-coil region" evidence="6">
    <location>
        <begin position="528"/>
        <end position="562"/>
    </location>
</feature>
<evidence type="ECO:0000256" key="7">
    <source>
        <dbReference type="SAM" id="MobiDB-lite"/>
    </source>
</evidence>
<organism evidence="9 10">
    <name type="scientific">Ascaris lumbricoides</name>
    <name type="common">Giant roundworm</name>
    <dbReference type="NCBI Taxonomy" id="6252"/>
    <lineage>
        <taxon>Eukaryota</taxon>
        <taxon>Metazoa</taxon>
        <taxon>Ecdysozoa</taxon>
        <taxon>Nematoda</taxon>
        <taxon>Chromadorea</taxon>
        <taxon>Rhabditida</taxon>
        <taxon>Spirurina</taxon>
        <taxon>Ascaridomorpha</taxon>
        <taxon>Ascaridoidea</taxon>
        <taxon>Ascarididae</taxon>
        <taxon>Ascaris</taxon>
    </lineage>
</organism>
<evidence type="ECO:0000259" key="8">
    <source>
        <dbReference type="PROSITE" id="PS50157"/>
    </source>
</evidence>
<reference evidence="10" key="1">
    <citation type="submission" date="2017-02" db="UniProtKB">
        <authorList>
            <consortium name="WormBaseParasite"/>
        </authorList>
    </citation>
    <scope>IDENTIFICATION</scope>
</reference>
<feature type="compositionally biased region" description="Polar residues" evidence="7">
    <location>
        <begin position="477"/>
        <end position="499"/>
    </location>
</feature>
<keyword evidence="9" id="KW-1185">Reference proteome</keyword>
<dbReference type="PROSITE" id="PS50157">
    <property type="entry name" value="ZINC_FINGER_C2H2_2"/>
    <property type="match status" value="1"/>
</dbReference>
<feature type="compositionally biased region" description="Basic and acidic residues" evidence="7">
    <location>
        <begin position="380"/>
        <end position="391"/>
    </location>
</feature>
<dbReference type="Gene3D" id="1.20.5.340">
    <property type="match status" value="1"/>
</dbReference>
<dbReference type="PROSITE" id="PS00028">
    <property type="entry name" value="ZINC_FINGER_C2H2_1"/>
    <property type="match status" value="1"/>
</dbReference>
<keyword evidence="3 5" id="KW-0863">Zinc-finger</keyword>
<evidence type="ECO:0000313" key="9">
    <source>
        <dbReference type="Proteomes" id="UP000036681"/>
    </source>
</evidence>
<dbReference type="PANTHER" id="PTHR24408">
    <property type="entry name" value="ZINC FINGER PROTEIN"/>
    <property type="match status" value="1"/>
</dbReference>
<feature type="region of interest" description="Disordered" evidence="7">
    <location>
        <begin position="377"/>
        <end position="411"/>
    </location>
</feature>
<dbReference type="InterPro" id="IPR013087">
    <property type="entry name" value="Znf_C2H2_type"/>
</dbReference>
<proteinExistence type="predicted"/>
<dbReference type="GO" id="GO:0005634">
    <property type="term" value="C:nucleus"/>
    <property type="evidence" value="ECO:0007669"/>
    <property type="project" value="TreeGrafter"/>
</dbReference>
<evidence type="ECO:0000256" key="1">
    <source>
        <dbReference type="ARBA" id="ARBA00022723"/>
    </source>
</evidence>
<feature type="region of interest" description="Disordered" evidence="7">
    <location>
        <begin position="217"/>
        <end position="259"/>
    </location>
</feature>
<dbReference type="WBParaSite" id="ALUE_0000635001-mRNA-1">
    <property type="protein sequence ID" value="ALUE_0000635001-mRNA-1"/>
    <property type="gene ID" value="ALUE_0000635001"/>
</dbReference>
<dbReference type="SMART" id="SM00355">
    <property type="entry name" value="ZnF_C2H2"/>
    <property type="match status" value="2"/>
</dbReference>